<dbReference type="AlphaFoldDB" id="A0A2X2RI64"/>
<evidence type="ECO:0000313" key="2">
    <source>
        <dbReference type="EMBL" id="UZD39983.1"/>
    </source>
</evidence>
<dbReference type="RefSeq" id="WP_002674413.1">
    <property type="nucleotide sequence ID" value="NZ_CP085961.1"/>
</dbReference>
<organism evidence="1 3">
    <name type="scientific">Capnocytophaga ochracea</name>
    <dbReference type="NCBI Taxonomy" id="1018"/>
    <lineage>
        <taxon>Bacteria</taxon>
        <taxon>Pseudomonadati</taxon>
        <taxon>Bacteroidota</taxon>
        <taxon>Flavobacteriia</taxon>
        <taxon>Flavobacteriales</taxon>
        <taxon>Flavobacteriaceae</taxon>
        <taxon>Capnocytophaga</taxon>
    </lineage>
</organism>
<dbReference type="Proteomes" id="UP001163262">
    <property type="component" value="Chromosome"/>
</dbReference>
<dbReference type="PANTHER" id="PTHR37841">
    <property type="entry name" value="GLR2918 PROTEIN"/>
    <property type="match status" value="1"/>
</dbReference>
<dbReference type="PANTHER" id="PTHR37841:SF1">
    <property type="entry name" value="DUF3298 DOMAIN-CONTAINING PROTEIN"/>
    <property type="match status" value="1"/>
</dbReference>
<reference evidence="1 3" key="1">
    <citation type="submission" date="2018-06" db="EMBL/GenBank/DDBJ databases">
        <authorList>
            <consortium name="Pathogen Informatics"/>
            <person name="Doyle S."/>
        </authorList>
    </citation>
    <scope>NUCLEOTIDE SEQUENCE [LARGE SCALE GENOMIC DNA]</scope>
    <source>
        <strain evidence="1 3">NCTC11546</strain>
    </source>
</reference>
<sequence>MKRLFIITLALFCTACNTDWRRKYDEVYPSQNGISMVRKDNKYGLVNAEGTVVAPLKYDYINIYPSAGIPFYDVTINNLYGVIRPSGEELIPAQYNFISYSEGVFIVQLNDKKKLLSTNNETLTPWYDEIDLFFGGLARAKQGNKYGYLNIKGKVVLPFVYDDADDFNDSKKAMVKYKGKWGMIDNLGNTIIPFEYEQAEPYTKSNEEWEDYYYILIKKGREVNIDKEGNLLSFK</sequence>
<dbReference type="EMBL" id="CP110230">
    <property type="protein sequence ID" value="UZD39983.1"/>
    <property type="molecule type" value="Genomic_DNA"/>
</dbReference>
<name>A0A2X2RI64_CAPOC</name>
<dbReference type="Proteomes" id="UP000249891">
    <property type="component" value="Unassembled WGS sequence"/>
</dbReference>
<reference evidence="2" key="2">
    <citation type="submission" date="2022-10" db="EMBL/GenBank/DDBJ databases">
        <title>Complete genome sequence of Capnocytophaga ochracea KCOM 2812 isolated from actinomycosis lesion.</title>
        <authorList>
            <person name="Kook J.-K."/>
            <person name="Park S.-N."/>
            <person name="Lim Y.K."/>
        </authorList>
    </citation>
    <scope>NUCLEOTIDE SEQUENCE</scope>
    <source>
        <strain evidence="2">KCOM 28121</strain>
    </source>
</reference>
<proteinExistence type="predicted"/>
<dbReference type="EMBL" id="UARG01000017">
    <property type="protein sequence ID" value="SQA78137.1"/>
    <property type="molecule type" value="Genomic_DNA"/>
</dbReference>
<accession>A0A2X2RI64</accession>
<dbReference type="InterPro" id="IPR032774">
    <property type="entry name" value="WG_beta_rep"/>
</dbReference>
<dbReference type="Pfam" id="PF14903">
    <property type="entry name" value="WG_beta_rep"/>
    <property type="match status" value="3"/>
</dbReference>
<evidence type="ECO:0000313" key="1">
    <source>
        <dbReference type="EMBL" id="SQA78137.1"/>
    </source>
</evidence>
<gene>
    <name evidence="1" type="ORF">NCTC11546_01365</name>
    <name evidence="2" type="ORF">OL231_07260</name>
</gene>
<evidence type="ECO:0000313" key="3">
    <source>
        <dbReference type="Proteomes" id="UP000249891"/>
    </source>
</evidence>
<protein>
    <submittedName>
        <fullName evidence="1">KWG Leptospira</fullName>
    </submittedName>
    <submittedName>
        <fullName evidence="2">WG repeat-containing protein</fullName>
    </submittedName>
</protein>